<dbReference type="SUPFAM" id="SSF53244">
    <property type="entry name" value="MurD-like peptide ligases, peptide-binding domain"/>
    <property type="match status" value="1"/>
</dbReference>
<comment type="catalytic activity">
    <reaction evidence="20">
        <text>7,8-dihydropteroate + L-glutamate + ATP = 7,8-dihydrofolate + ADP + phosphate + H(+)</text>
        <dbReference type="Rhea" id="RHEA:23584"/>
        <dbReference type="ChEBI" id="CHEBI:15378"/>
        <dbReference type="ChEBI" id="CHEBI:17839"/>
        <dbReference type="ChEBI" id="CHEBI:29985"/>
        <dbReference type="ChEBI" id="CHEBI:30616"/>
        <dbReference type="ChEBI" id="CHEBI:43474"/>
        <dbReference type="ChEBI" id="CHEBI:57451"/>
        <dbReference type="ChEBI" id="CHEBI:456216"/>
        <dbReference type="EC" id="6.3.2.12"/>
    </reaction>
</comment>
<dbReference type="InterPro" id="IPR036565">
    <property type="entry name" value="Mur-like_cat_sf"/>
</dbReference>
<evidence type="ECO:0000256" key="16">
    <source>
        <dbReference type="ARBA" id="ARBA00032510"/>
    </source>
</evidence>
<evidence type="ECO:0000256" key="7">
    <source>
        <dbReference type="ARBA" id="ARBA00019357"/>
    </source>
</evidence>
<dbReference type="SUPFAM" id="SSF53623">
    <property type="entry name" value="MurD-like peptide ligases, catalytic domain"/>
    <property type="match status" value="1"/>
</dbReference>
<dbReference type="EC" id="6.3.2.17" evidence="6"/>
<comment type="catalytic activity">
    <reaction evidence="17">
        <text>(6S)-5,6,7,8-tetrahydrofolyl-(gamma-L-Glu)(n) + L-glutamate + ATP = (6S)-5,6,7,8-tetrahydrofolyl-(gamma-L-Glu)(n+1) + ADP + phosphate + H(+)</text>
        <dbReference type="Rhea" id="RHEA:10580"/>
        <dbReference type="Rhea" id="RHEA-COMP:14738"/>
        <dbReference type="Rhea" id="RHEA-COMP:14740"/>
        <dbReference type="ChEBI" id="CHEBI:15378"/>
        <dbReference type="ChEBI" id="CHEBI:29985"/>
        <dbReference type="ChEBI" id="CHEBI:30616"/>
        <dbReference type="ChEBI" id="CHEBI:43474"/>
        <dbReference type="ChEBI" id="CHEBI:141005"/>
        <dbReference type="ChEBI" id="CHEBI:456216"/>
        <dbReference type="EC" id="6.3.2.17"/>
    </reaction>
</comment>
<evidence type="ECO:0000256" key="15">
    <source>
        <dbReference type="ARBA" id="ARBA00030592"/>
    </source>
</evidence>
<evidence type="ECO:0000256" key="17">
    <source>
        <dbReference type="ARBA" id="ARBA00047493"/>
    </source>
</evidence>
<evidence type="ECO:0000313" key="24">
    <source>
        <dbReference type="EMBL" id="MCA6067085.1"/>
    </source>
</evidence>
<evidence type="ECO:0000256" key="21">
    <source>
        <dbReference type="PIRNR" id="PIRNR001563"/>
    </source>
</evidence>
<dbReference type="PANTHER" id="PTHR11136">
    <property type="entry name" value="FOLYLPOLYGLUTAMATE SYNTHASE-RELATED"/>
    <property type="match status" value="1"/>
</dbReference>
<dbReference type="EC" id="6.3.2.12" evidence="5"/>
<dbReference type="Proteomes" id="UP000618240">
    <property type="component" value="Unassembled WGS sequence"/>
</dbReference>
<comment type="caution">
    <text evidence="24">The sequence shown here is derived from an EMBL/GenBank/DDBJ whole genome shotgun (WGS) entry which is preliminary data.</text>
</comment>
<comment type="catalytic activity">
    <reaction evidence="19">
        <text>(6R)-5,10-methylenetetrahydrofolyl-(gamma-L-Glu)(n) + L-glutamate + ATP = (6R)-5,10-methylenetetrahydrofolyl-(gamma-L-Glu)(n+1) + ADP + phosphate + H(+)</text>
        <dbReference type="Rhea" id="RHEA:51912"/>
        <dbReference type="Rhea" id="RHEA-COMP:13257"/>
        <dbReference type="Rhea" id="RHEA-COMP:13258"/>
        <dbReference type="ChEBI" id="CHEBI:15378"/>
        <dbReference type="ChEBI" id="CHEBI:29985"/>
        <dbReference type="ChEBI" id="CHEBI:30616"/>
        <dbReference type="ChEBI" id="CHEBI:43474"/>
        <dbReference type="ChEBI" id="CHEBI:136572"/>
        <dbReference type="ChEBI" id="CHEBI:456216"/>
        <dbReference type="EC" id="6.3.2.17"/>
    </reaction>
</comment>
<dbReference type="PANTHER" id="PTHR11136:SF0">
    <property type="entry name" value="DIHYDROFOLATE SYNTHETASE-RELATED"/>
    <property type="match status" value="1"/>
</dbReference>
<evidence type="ECO:0000256" key="5">
    <source>
        <dbReference type="ARBA" id="ARBA00013023"/>
    </source>
</evidence>
<evidence type="ECO:0000313" key="25">
    <source>
        <dbReference type="Proteomes" id="UP000618240"/>
    </source>
</evidence>
<keyword evidence="13" id="KW-0289">Folate biosynthesis</keyword>
<evidence type="ECO:0000256" key="11">
    <source>
        <dbReference type="ARBA" id="ARBA00022840"/>
    </source>
</evidence>
<evidence type="ECO:0000256" key="14">
    <source>
        <dbReference type="ARBA" id="ARBA00030048"/>
    </source>
</evidence>
<dbReference type="Gene3D" id="3.90.190.20">
    <property type="entry name" value="Mur ligase, C-terminal domain"/>
    <property type="match status" value="1"/>
</dbReference>
<dbReference type="InterPro" id="IPR013221">
    <property type="entry name" value="Mur_ligase_cen"/>
</dbReference>
<comment type="function">
    <text evidence="1">Functions in two distinct reactions of the de novo folate biosynthetic pathway. Catalyzes the addition of a glutamate residue to dihydropteroate (7,8-dihydropteroate or H2Pte) to form dihydrofolate (7,8-dihydrofolate monoglutamate or H2Pte-Glu). Also catalyzes successive additions of L-glutamate to tetrahydrofolate or 10-formyltetrahydrofolate or 5,10-methylenetetrahydrofolate, leading to folylpolyglutamate derivatives.</text>
</comment>
<organism evidence="24 25">
    <name type="scientific">Chryseobacterium tagetis</name>
    <dbReference type="NCBI Taxonomy" id="2801334"/>
    <lineage>
        <taxon>Bacteria</taxon>
        <taxon>Pseudomonadati</taxon>
        <taxon>Bacteroidota</taxon>
        <taxon>Flavobacteriia</taxon>
        <taxon>Flavobacteriales</taxon>
        <taxon>Weeksellaceae</taxon>
        <taxon>Chryseobacterium group</taxon>
        <taxon>Chryseobacterium</taxon>
    </lineage>
</organism>
<evidence type="ECO:0000256" key="18">
    <source>
        <dbReference type="ARBA" id="ARBA00047808"/>
    </source>
</evidence>
<dbReference type="Pfam" id="PF08245">
    <property type="entry name" value="Mur_ligase_M"/>
    <property type="match status" value="1"/>
</dbReference>
<dbReference type="PIRSF" id="PIRSF001563">
    <property type="entry name" value="Folylpolyglu_synth"/>
    <property type="match status" value="1"/>
</dbReference>
<gene>
    <name evidence="24" type="ORF">JI747_007835</name>
</gene>
<comment type="catalytic activity">
    <reaction evidence="18">
        <text>10-formyltetrahydrofolyl-(gamma-L-Glu)(n) + L-glutamate + ATP = 10-formyltetrahydrofolyl-(gamma-L-Glu)(n+1) + ADP + phosphate + H(+)</text>
        <dbReference type="Rhea" id="RHEA:51904"/>
        <dbReference type="Rhea" id="RHEA-COMP:13088"/>
        <dbReference type="Rhea" id="RHEA-COMP:14300"/>
        <dbReference type="ChEBI" id="CHEBI:15378"/>
        <dbReference type="ChEBI" id="CHEBI:29985"/>
        <dbReference type="ChEBI" id="CHEBI:30616"/>
        <dbReference type="ChEBI" id="CHEBI:43474"/>
        <dbReference type="ChEBI" id="CHEBI:134413"/>
        <dbReference type="ChEBI" id="CHEBI:456216"/>
        <dbReference type="EC" id="6.3.2.17"/>
    </reaction>
</comment>
<evidence type="ECO:0000256" key="13">
    <source>
        <dbReference type="ARBA" id="ARBA00022909"/>
    </source>
</evidence>
<evidence type="ECO:0000259" key="22">
    <source>
        <dbReference type="Pfam" id="PF02875"/>
    </source>
</evidence>
<evidence type="ECO:0000256" key="2">
    <source>
        <dbReference type="ARBA" id="ARBA00004799"/>
    </source>
</evidence>
<keyword evidence="12" id="KW-0460">Magnesium</keyword>
<dbReference type="RefSeq" id="WP_225687499.1">
    <property type="nucleotide sequence ID" value="NZ_JAERSE020000002.1"/>
</dbReference>
<evidence type="ECO:0000256" key="4">
    <source>
        <dbReference type="ARBA" id="ARBA00008276"/>
    </source>
</evidence>
<evidence type="ECO:0000256" key="12">
    <source>
        <dbReference type="ARBA" id="ARBA00022842"/>
    </source>
</evidence>
<keyword evidence="9" id="KW-0479">Metal-binding</keyword>
<evidence type="ECO:0000256" key="3">
    <source>
        <dbReference type="ARBA" id="ARBA00005150"/>
    </source>
</evidence>
<evidence type="ECO:0000259" key="23">
    <source>
        <dbReference type="Pfam" id="PF08245"/>
    </source>
</evidence>
<feature type="domain" description="Mur ligase central" evidence="23">
    <location>
        <begin position="54"/>
        <end position="247"/>
    </location>
</feature>
<keyword evidence="25" id="KW-1185">Reference proteome</keyword>
<dbReference type="InterPro" id="IPR018109">
    <property type="entry name" value="Folylpolyglutamate_synth_CS"/>
</dbReference>
<sequence length="414" mass="46861">MTNEQYQEAVEWLFVQAPNYQIDGQKAYKPGLQNITRLCNFFGNPQEKIKCIHIGGTNGKGSSSNMLASVLQEAGYKIGLYNSPHLIDFTERIKVNGKNCDKRFVFDFIQKLKNLPEDIKPSFFEFTTVMAFEYFYQQNVDFAIIEVGLGGRLDSTNIIKPLVAAITNVQLDHQNILGDTIEEIATEKAGIIKNQTPIISGDENTNVKSIIQNKANQENAPFIDATLLKTELTSDLKGNYQTKNIKVVLALIEELKKLNVSVSDKNIENGLLHVHLNTNFIGRWFEFSKTPLTICDTGHNQAGLEYVFDQLNSIDKHKHIILGFVNDKKIDEVTKILPENSKFYFAKPAINRGRHPEDYEDLLIEAKISYKIFNSVQEAYLSAKEQCTNEEMIFIGGSNFVVGEFLEKNLEVSK</sequence>
<comment type="similarity">
    <text evidence="4 21">Belongs to the folylpolyglutamate synthase family.</text>
</comment>
<evidence type="ECO:0000256" key="9">
    <source>
        <dbReference type="ARBA" id="ARBA00022723"/>
    </source>
</evidence>
<proteinExistence type="inferred from homology"/>
<dbReference type="Gene3D" id="3.40.1190.10">
    <property type="entry name" value="Mur-like, catalytic domain"/>
    <property type="match status" value="1"/>
</dbReference>
<comment type="pathway">
    <text evidence="2">Cofactor biosynthesis; tetrahydrofolate biosynthesis; 7,8-dihydrofolate from 2-amino-4-hydroxy-6-hydroxymethyl-7,8-dihydropteridine diphosphate and 4-aminobenzoate: step 2/2.</text>
</comment>
<dbReference type="PROSITE" id="PS01012">
    <property type="entry name" value="FOLYLPOLYGLU_SYNT_2"/>
    <property type="match status" value="1"/>
</dbReference>
<evidence type="ECO:0000256" key="20">
    <source>
        <dbReference type="ARBA" id="ARBA00049161"/>
    </source>
</evidence>
<dbReference type="EMBL" id="JAERSE020000002">
    <property type="protein sequence ID" value="MCA6067085.1"/>
    <property type="molecule type" value="Genomic_DNA"/>
</dbReference>
<dbReference type="InterPro" id="IPR001645">
    <property type="entry name" value="Folylpolyglutamate_synth"/>
</dbReference>
<keyword evidence="10 21" id="KW-0547">Nucleotide-binding</keyword>
<name>A0ABS8A3A3_9FLAO</name>
<evidence type="ECO:0000256" key="19">
    <source>
        <dbReference type="ARBA" id="ARBA00049035"/>
    </source>
</evidence>
<dbReference type="NCBIfam" id="TIGR01499">
    <property type="entry name" value="folC"/>
    <property type="match status" value="1"/>
</dbReference>
<evidence type="ECO:0000256" key="10">
    <source>
        <dbReference type="ARBA" id="ARBA00022741"/>
    </source>
</evidence>
<dbReference type="Pfam" id="PF02875">
    <property type="entry name" value="Mur_ligase_C"/>
    <property type="match status" value="1"/>
</dbReference>
<evidence type="ECO:0000256" key="8">
    <source>
        <dbReference type="ARBA" id="ARBA00022598"/>
    </source>
</evidence>
<comment type="pathway">
    <text evidence="3">Cofactor biosynthesis; tetrahydrofolylpolyglutamate biosynthesis.</text>
</comment>
<dbReference type="PROSITE" id="PS01011">
    <property type="entry name" value="FOLYLPOLYGLU_SYNT_1"/>
    <property type="match status" value="1"/>
</dbReference>
<dbReference type="InterPro" id="IPR004101">
    <property type="entry name" value="Mur_ligase_C"/>
</dbReference>
<keyword evidence="11 21" id="KW-0067">ATP-binding</keyword>
<dbReference type="InterPro" id="IPR036615">
    <property type="entry name" value="Mur_ligase_C_dom_sf"/>
</dbReference>
<feature type="domain" description="Mur ligase C-terminal" evidence="22">
    <location>
        <begin position="291"/>
        <end position="398"/>
    </location>
</feature>
<accession>A0ABS8A3A3</accession>
<evidence type="ECO:0000256" key="1">
    <source>
        <dbReference type="ARBA" id="ARBA00002714"/>
    </source>
</evidence>
<protein>
    <recommendedName>
        <fullName evidence="7">Dihydrofolate synthase/folylpolyglutamate synthase</fullName>
        <ecNumber evidence="5">6.3.2.12</ecNumber>
        <ecNumber evidence="6">6.3.2.17</ecNumber>
    </recommendedName>
    <alternativeName>
        <fullName evidence="16">Folylpoly-gamma-glutamate synthetase-dihydrofolate synthetase</fullName>
    </alternativeName>
    <alternativeName>
        <fullName evidence="14">Folylpolyglutamate synthetase</fullName>
    </alternativeName>
    <alternativeName>
        <fullName evidence="15">Tetrahydrofolylpolyglutamate synthase</fullName>
    </alternativeName>
</protein>
<reference evidence="24 25" key="1">
    <citation type="submission" date="2021-09" db="EMBL/GenBank/DDBJ databases">
        <title>Genome sequencing and assembly of Chryseobacterium sp. RG1.</title>
        <authorList>
            <person name="Chhetri G."/>
        </authorList>
    </citation>
    <scope>NUCLEOTIDE SEQUENCE [LARGE SCALE GENOMIC DNA]</scope>
    <source>
        <strain evidence="24 25">RG1</strain>
    </source>
</reference>
<evidence type="ECO:0000256" key="6">
    <source>
        <dbReference type="ARBA" id="ARBA00013025"/>
    </source>
</evidence>
<keyword evidence="8 21" id="KW-0436">Ligase</keyword>